<protein>
    <submittedName>
        <fullName evidence="2">N-acetyltransferase</fullName>
    </submittedName>
</protein>
<dbReference type="Pfam" id="PF00583">
    <property type="entry name" value="Acetyltransf_1"/>
    <property type="match status" value="1"/>
</dbReference>
<evidence type="ECO:0000313" key="2">
    <source>
        <dbReference type="EMBL" id="GKY86752.1"/>
    </source>
</evidence>
<organism evidence="2 3">
    <name type="scientific">Sinisalibacter aestuarii</name>
    <dbReference type="NCBI Taxonomy" id="2949426"/>
    <lineage>
        <taxon>Bacteria</taxon>
        <taxon>Pseudomonadati</taxon>
        <taxon>Pseudomonadota</taxon>
        <taxon>Alphaproteobacteria</taxon>
        <taxon>Rhodobacterales</taxon>
        <taxon>Roseobacteraceae</taxon>
        <taxon>Sinisalibacter</taxon>
    </lineage>
</organism>
<gene>
    <name evidence="2" type="ORF">STA1M1_06210</name>
</gene>
<dbReference type="RefSeq" id="WP_281840708.1">
    <property type="nucleotide sequence ID" value="NZ_BROH01000001.1"/>
</dbReference>
<proteinExistence type="predicted"/>
<dbReference type="InterPro" id="IPR000182">
    <property type="entry name" value="GNAT_dom"/>
</dbReference>
<dbReference type="SUPFAM" id="SSF55729">
    <property type="entry name" value="Acyl-CoA N-acyltransferases (Nat)"/>
    <property type="match status" value="1"/>
</dbReference>
<evidence type="ECO:0000313" key="3">
    <source>
        <dbReference type="Proteomes" id="UP001144205"/>
    </source>
</evidence>
<accession>A0ABQ5LRP6</accession>
<dbReference type="InterPro" id="IPR016181">
    <property type="entry name" value="Acyl_CoA_acyltransferase"/>
</dbReference>
<dbReference type="EMBL" id="BROH01000001">
    <property type="protein sequence ID" value="GKY86752.1"/>
    <property type="molecule type" value="Genomic_DNA"/>
</dbReference>
<keyword evidence="3" id="KW-1185">Reference proteome</keyword>
<dbReference type="PROSITE" id="PS51186">
    <property type="entry name" value="GNAT"/>
    <property type="match status" value="1"/>
</dbReference>
<dbReference type="Gene3D" id="3.40.630.30">
    <property type="match status" value="1"/>
</dbReference>
<sequence>MLRPARAGDEAAMETFLAAHAETSMFLRGNLHNFGLFERNDPHGTEYWIAETGGEIAAIFGISNGGFAMSQAPGAPDSLWDAFAGCLRGRELAGLSGEEAQVAQSKRALGIGRAALSLDDPEPLFRLSLDRLRLPDGTGGIRRPIEADRALLERWNAAYVTELRMGTPGRVATESRERAERAIKGDDTRLLISDGTPVAMTALNARLPDMVQIGGVYTPPDLRGRGHARRAVALHMDELRGDGVTTAILFASGPAACRAYEAIGFERIGTYALVFLKEPVVIG</sequence>
<evidence type="ECO:0000259" key="1">
    <source>
        <dbReference type="PROSITE" id="PS51186"/>
    </source>
</evidence>
<dbReference type="Proteomes" id="UP001144205">
    <property type="component" value="Unassembled WGS sequence"/>
</dbReference>
<feature type="domain" description="N-acetyltransferase" evidence="1">
    <location>
        <begin position="139"/>
        <end position="283"/>
    </location>
</feature>
<reference evidence="2" key="1">
    <citation type="journal article" date="2023" name="Int. J. Syst. Evol. Microbiol.">
        <title>Sinisalibacter aestuarii sp. nov., isolated from estuarine sediment of the Arakawa River.</title>
        <authorList>
            <person name="Arafat S.T."/>
            <person name="Hirano S."/>
            <person name="Sato A."/>
            <person name="Takeuchi K."/>
            <person name="Yasuda T."/>
            <person name="Terahara T."/>
            <person name="Hamada M."/>
            <person name="Kobayashi T."/>
        </authorList>
    </citation>
    <scope>NUCLEOTIDE SEQUENCE</scope>
    <source>
        <strain evidence="2">B-399</strain>
    </source>
</reference>
<comment type="caution">
    <text evidence="2">The sequence shown here is derived from an EMBL/GenBank/DDBJ whole genome shotgun (WGS) entry which is preliminary data.</text>
</comment>
<name>A0ABQ5LRP6_9RHOB</name>